<comment type="similarity">
    <text evidence="2">Belongs to the ATP-dependent AMP-binding enzyme family.</text>
</comment>
<dbReference type="Gene3D" id="3.40.50.1820">
    <property type="entry name" value="alpha/beta hydrolase"/>
    <property type="match status" value="1"/>
</dbReference>
<dbReference type="Pfam" id="PF00501">
    <property type="entry name" value="AMP-binding"/>
    <property type="match status" value="1"/>
</dbReference>
<dbReference type="InterPro" id="IPR029058">
    <property type="entry name" value="AB_hydrolase_fold"/>
</dbReference>
<comment type="caution">
    <text evidence="6">The sequence shown here is derived from an EMBL/GenBank/DDBJ whole genome shotgun (WGS) entry which is preliminary data.</text>
</comment>
<dbReference type="SUPFAM" id="SSF56801">
    <property type="entry name" value="Acetyl-CoA synthetase-like"/>
    <property type="match status" value="1"/>
</dbReference>
<feature type="domain" description="Carrier" evidence="5">
    <location>
        <begin position="543"/>
        <end position="617"/>
    </location>
</feature>
<dbReference type="InterPro" id="IPR000873">
    <property type="entry name" value="AMP-dep_synth/lig_dom"/>
</dbReference>
<dbReference type="FunFam" id="3.30.300.30:FF:000010">
    <property type="entry name" value="Enterobactin synthetase component F"/>
    <property type="match status" value="1"/>
</dbReference>
<dbReference type="InterPro" id="IPR010071">
    <property type="entry name" value="AA_adenyl_dom"/>
</dbReference>
<name>A0A4U3KZM6_9BACT</name>
<dbReference type="InterPro" id="IPR001031">
    <property type="entry name" value="Thioesterase"/>
</dbReference>
<dbReference type="FunFam" id="1.10.1200.10:FF:000005">
    <property type="entry name" value="Nonribosomal peptide synthetase 1"/>
    <property type="match status" value="1"/>
</dbReference>
<dbReference type="Gene3D" id="2.30.38.10">
    <property type="entry name" value="Luciferase, Domain 3"/>
    <property type="match status" value="1"/>
</dbReference>
<dbReference type="InterPro" id="IPR025110">
    <property type="entry name" value="AMP-bd_C"/>
</dbReference>
<dbReference type="InterPro" id="IPR020845">
    <property type="entry name" value="AMP-binding_CS"/>
</dbReference>
<keyword evidence="7" id="KW-1185">Reference proteome</keyword>
<dbReference type="FunFam" id="3.40.50.980:FF:000001">
    <property type="entry name" value="Non-ribosomal peptide synthetase"/>
    <property type="match status" value="1"/>
</dbReference>
<keyword evidence="3" id="KW-0596">Phosphopantetheine</keyword>
<dbReference type="GO" id="GO:0005737">
    <property type="term" value="C:cytoplasm"/>
    <property type="evidence" value="ECO:0007669"/>
    <property type="project" value="TreeGrafter"/>
</dbReference>
<dbReference type="EMBL" id="SZQL01000009">
    <property type="protein sequence ID" value="TKK67990.1"/>
    <property type="molecule type" value="Genomic_DNA"/>
</dbReference>
<dbReference type="InterPro" id="IPR009081">
    <property type="entry name" value="PP-bd_ACP"/>
</dbReference>
<dbReference type="Proteomes" id="UP000305848">
    <property type="component" value="Unassembled WGS sequence"/>
</dbReference>
<sequence length="878" mass="97530">MKDMFDNPLTTDLPEALSELTAKEKHLLLKEFNNTTVDYPLDKTVIDLFENQAALTPQAVAVTFEEQQLTYKAINEYANQLAHYLRSKGVTAEALVPICIERSPQMIIGILGILKAGGTYVPVDPDYPAERIQFMLEDTKAAIAVSSSTTKSRLQYSGSMDIIELDEELSVIRQQPATNITIRSKAHQLVYIIYTSGSTGKPKGVMIEHGGLVNLSLSQAEGFGLKPGTKMLQFASFGFDASCSEIFTTLLSGGCLVLPQKKDLLAAEEFEKLVCKHKVEVVTLPPSYQLLVKDNLGTIRTIISAGEALNATTGRYLQTKGIRLINGYGPTENTVCVSMSDDPIKDNQVVVIGKPISNVKVYILDKAGDLCPVGTAGEICVGGVQVARGYLNRPELTATKFVEDPFAGEQGARMYKTGDLGRWRTDGNIEFLGRFDDQVKIRGYRIELGEIENVLHQCELVSQAVVLAKEDKDGNKRLVAYIVPNGTFDRKAIIAYVKGKLPDYMVPSILVQVEVFPLTSNGKIDKKALPEPDMSEVLNKYAAPRTAIEQKLVNIWQKLFHIKQLGIHDNFFDLGGTSIQAIQVVSQARRAGYNLQPNDFFIHQTIEALAGVINERLAAGTAKRQHNATGSSGTAQSIITINSRGTKVPFFFMSPGFSVYDKVVCALDKDQPFYFFIPYPYKSVESIAAYYVQEMKKIQPEGPYCLGGYCGFGEVALEMAQQLTAKGDKVTFLALFEFYFPTAFKPVDYKERLKYYLDGLKNYPVKEKASLFYGFIYRKIRKLKRRTSKAIDRKLKNLPETTGYLIGKNLYTAKPYNGKVLLFRSNIRTSEVSDDPYMGWSNHFTGEVELYTIEGDHKTMFHAPGAVQIAEKLKAPAV</sequence>
<evidence type="ECO:0000256" key="4">
    <source>
        <dbReference type="ARBA" id="ARBA00022553"/>
    </source>
</evidence>
<dbReference type="RefSeq" id="WP_137262093.1">
    <property type="nucleotide sequence ID" value="NZ_SZQL01000009.1"/>
</dbReference>
<proteinExistence type="inferred from homology"/>
<evidence type="ECO:0000256" key="1">
    <source>
        <dbReference type="ARBA" id="ARBA00001957"/>
    </source>
</evidence>
<dbReference type="Gene3D" id="3.30.300.30">
    <property type="match status" value="1"/>
</dbReference>
<dbReference type="GO" id="GO:0031177">
    <property type="term" value="F:phosphopantetheine binding"/>
    <property type="evidence" value="ECO:0007669"/>
    <property type="project" value="TreeGrafter"/>
</dbReference>
<organism evidence="6 7">
    <name type="scientific">Ilyomonas limi</name>
    <dbReference type="NCBI Taxonomy" id="2575867"/>
    <lineage>
        <taxon>Bacteria</taxon>
        <taxon>Pseudomonadati</taxon>
        <taxon>Bacteroidota</taxon>
        <taxon>Chitinophagia</taxon>
        <taxon>Chitinophagales</taxon>
        <taxon>Chitinophagaceae</taxon>
        <taxon>Ilyomonas</taxon>
    </lineage>
</organism>
<dbReference type="Gene3D" id="3.40.50.980">
    <property type="match status" value="2"/>
</dbReference>
<dbReference type="GO" id="GO:0044550">
    <property type="term" value="P:secondary metabolite biosynthetic process"/>
    <property type="evidence" value="ECO:0007669"/>
    <property type="project" value="UniProtKB-ARBA"/>
</dbReference>
<dbReference type="FunFam" id="3.40.50.12780:FF:000012">
    <property type="entry name" value="Non-ribosomal peptide synthetase"/>
    <property type="match status" value="1"/>
</dbReference>
<dbReference type="NCBIfam" id="TIGR01733">
    <property type="entry name" value="AA-adenyl-dom"/>
    <property type="match status" value="1"/>
</dbReference>
<evidence type="ECO:0000259" key="5">
    <source>
        <dbReference type="PROSITE" id="PS50075"/>
    </source>
</evidence>
<dbReference type="PANTHER" id="PTHR45527">
    <property type="entry name" value="NONRIBOSOMAL PEPTIDE SYNTHETASE"/>
    <property type="match status" value="1"/>
</dbReference>
<dbReference type="Pfam" id="PF00975">
    <property type="entry name" value="Thioesterase"/>
    <property type="match status" value="1"/>
</dbReference>
<dbReference type="PROSITE" id="PS50075">
    <property type="entry name" value="CARRIER"/>
    <property type="match status" value="1"/>
</dbReference>
<dbReference type="SUPFAM" id="SSF47336">
    <property type="entry name" value="ACP-like"/>
    <property type="match status" value="1"/>
</dbReference>
<accession>A0A4U3KZM6</accession>
<evidence type="ECO:0000256" key="2">
    <source>
        <dbReference type="ARBA" id="ARBA00006432"/>
    </source>
</evidence>
<dbReference type="InterPro" id="IPR045851">
    <property type="entry name" value="AMP-bd_C_sf"/>
</dbReference>
<dbReference type="PROSITE" id="PS00455">
    <property type="entry name" value="AMP_BINDING"/>
    <property type="match status" value="1"/>
</dbReference>
<dbReference type="CDD" id="cd05930">
    <property type="entry name" value="A_NRPS"/>
    <property type="match status" value="1"/>
</dbReference>
<evidence type="ECO:0000256" key="3">
    <source>
        <dbReference type="ARBA" id="ARBA00022450"/>
    </source>
</evidence>
<dbReference type="AlphaFoldDB" id="A0A4U3KZM6"/>
<evidence type="ECO:0000313" key="7">
    <source>
        <dbReference type="Proteomes" id="UP000305848"/>
    </source>
</evidence>
<keyword evidence="4" id="KW-0597">Phosphoprotein</keyword>
<evidence type="ECO:0000313" key="6">
    <source>
        <dbReference type="EMBL" id="TKK67990.1"/>
    </source>
</evidence>
<reference evidence="6 7" key="1">
    <citation type="submission" date="2019-05" db="EMBL/GenBank/DDBJ databases">
        <title>Panacibacter sp. strain 17mud1-8 Genome sequencing and assembly.</title>
        <authorList>
            <person name="Chhetri G."/>
        </authorList>
    </citation>
    <scope>NUCLEOTIDE SEQUENCE [LARGE SCALE GENOMIC DNA]</scope>
    <source>
        <strain evidence="6 7">17mud1-8</strain>
    </source>
</reference>
<dbReference type="PANTHER" id="PTHR45527:SF1">
    <property type="entry name" value="FATTY ACID SYNTHASE"/>
    <property type="match status" value="1"/>
</dbReference>
<dbReference type="FunFam" id="2.30.38.10:FF:000001">
    <property type="entry name" value="Non-ribosomal peptide synthetase PvdI"/>
    <property type="match status" value="1"/>
</dbReference>
<dbReference type="Gene3D" id="1.10.1200.10">
    <property type="entry name" value="ACP-like"/>
    <property type="match status" value="1"/>
</dbReference>
<gene>
    <name evidence="6" type="ORF">FC093_12295</name>
</gene>
<dbReference type="InterPro" id="IPR036736">
    <property type="entry name" value="ACP-like_sf"/>
</dbReference>
<comment type="cofactor">
    <cofactor evidence="1">
        <name>pantetheine 4'-phosphate</name>
        <dbReference type="ChEBI" id="CHEBI:47942"/>
    </cofactor>
</comment>
<dbReference type="SUPFAM" id="SSF53474">
    <property type="entry name" value="alpha/beta-Hydrolases"/>
    <property type="match status" value="1"/>
</dbReference>
<dbReference type="OrthoDB" id="4317020at2"/>
<dbReference type="GO" id="GO:0043041">
    <property type="term" value="P:amino acid activation for nonribosomal peptide biosynthetic process"/>
    <property type="evidence" value="ECO:0007669"/>
    <property type="project" value="TreeGrafter"/>
</dbReference>
<dbReference type="Pfam" id="PF13193">
    <property type="entry name" value="AMP-binding_C"/>
    <property type="match status" value="1"/>
</dbReference>
<protein>
    <submittedName>
        <fullName evidence="6">Amino acid adenylation domain-containing protein</fullName>
    </submittedName>
</protein>
<dbReference type="Pfam" id="PF00550">
    <property type="entry name" value="PP-binding"/>
    <property type="match status" value="1"/>
</dbReference>